<reference evidence="6" key="1">
    <citation type="journal article" date="2021" name="PeerJ">
        <title>Extensive microbial diversity within the chicken gut microbiome revealed by metagenomics and culture.</title>
        <authorList>
            <person name="Gilroy R."/>
            <person name="Ravi A."/>
            <person name="Getino M."/>
            <person name="Pursley I."/>
            <person name="Horton D.L."/>
            <person name="Alikhan N.F."/>
            <person name="Baker D."/>
            <person name="Gharbi K."/>
            <person name="Hall N."/>
            <person name="Watson M."/>
            <person name="Adriaenssens E.M."/>
            <person name="Foster-Nyarko E."/>
            <person name="Jarju S."/>
            <person name="Secka A."/>
            <person name="Antonio M."/>
            <person name="Oren A."/>
            <person name="Chaudhuri R.R."/>
            <person name="La Ragione R."/>
            <person name="Hildebrand F."/>
            <person name="Pallen M.J."/>
        </authorList>
    </citation>
    <scope>NUCLEOTIDE SEQUENCE</scope>
    <source>
        <strain evidence="6">ChiSxjej1B13-11762</strain>
    </source>
</reference>
<feature type="transmembrane region" description="Helical" evidence="5">
    <location>
        <begin position="251"/>
        <end position="272"/>
    </location>
</feature>
<dbReference type="Pfam" id="PF02674">
    <property type="entry name" value="Colicin_V"/>
    <property type="match status" value="1"/>
</dbReference>
<sequence>MNWVVLTVGLIFLLCILMGVYKGAVKIAVSLATTLLTLVIVFFASPLVADLIENKTPLDEVIENQVISTMAGAVTSQVEAVEEEGISADTVRQALAAAGVSEETLEEYGISIDDIVNGNISGEALEKYGISSGVLEGLTGESSETTAEEVIENADIPRDIQIAAIEAADLPELFKSLLAENNNDAIYEDLGAQTFAQYVGSFLAKLIINIVAFLVTFILVSLILRAIVFALDIVANLPVLGAINRVAGGAIGAVGALIIVWILFIFVTLLYVTSFGREASEMIQGNMITKMLYEYNPLMSLA</sequence>
<feature type="non-terminal residue" evidence="6">
    <location>
        <position position="302"/>
    </location>
</feature>
<evidence type="ECO:0000256" key="5">
    <source>
        <dbReference type="SAM" id="Phobius"/>
    </source>
</evidence>
<dbReference type="InterPro" id="IPR003825">
    <property type="entry name" value="Colicin-V_CvpA"/>
</dbReference>
<evidence type="ECO:0000313" key="6">
    <source>
        <dbReference type="EMBL" id="HIW83086.1"/>
    </source>
</evidence>
<accession>A0A9D1UDZ2</accession>
<dbReference type="GO" id="GO:0009403">
    <property type="term" value="P:toxin biosynthetic process"/>
    <property type="evidence" value="ECO:0007669"/>
    <property type="project" value="InterPro"/>
</dbReference>
<evidence type="ECO:0000256" key="1">
    <source>
        <dbReference type="ARBA" id="ARBA00004141"/>
    </source>
</evidence>
<dbReference type="GO" id="GO:0016020">
    <property type="term" value="C:membrane"/>
    <property type="evidence" value="ECO:0007669"/>
    <property type="project" value="UniProtKB-SubCell"/>
</dbReference>
<evidence type="ECO:0000313" key="7">
    <source>
        <dbReference type="Proteomes" id="UP000824263"/>
    </source>
</evidence>
<feature type="transmembrane region" description="Helical" evidence="5">
    <location>
        <begin position="29"/>
        <end position="49"/>
    </location>
</feature>
<dbReference type="Proteomes" id="UP000824263">
    <property type="component" value="Unassembled WGS sequence"/>
</dbReference>
<evidence type="ECO:0000256" key="2">
    <source>
        <dbReference type="ARBA" id="ARBA00022692"/>
    </source>
</evidence>
<comment type="subcellular location">
    <subcellularLocation>
        <location evidence="1">Membrane</location>
        <topology evidence="1">Multi-pass membrane protein</topology>
    </subcellularLocation>
</comment>
<gene>
    <name evidence="6" type="ORF">H9873_01995</name>
</gene>
<keyword evidence="2 5" id="KW-0812">Transmembrane</keyword>
<feature type="transmembrane region" description="Helical" evidence="5">
    <location>
        <begin position="206"/>
        <end position="231"/>
    </location>
</feature>
<comment type="caution">
    <text evidence="6">The sequence shown here is derived from an EMBL/GenBank/DDBJ whole genome shotgun (WGS) entry which is preliminary data.</text>
</comment>
<reference evidence="6" key="2">
    <citation type="submission" date="2021-04" db="EMBL/GenBank/DDBJ databases">
        <authorList>
            <person name="Gilroy R."/>
        </authorList>
    </citation>
    <scope>NUCLEOTIDE SEQUENCE</scope>
    <source>
        <strain evidence="6">ChiSxjej1B13-11762</strain>
    </source>
</reference>
<protein>
    <submittedName>
        <fullName evidence="6">CvpA family protein</fullName>
    </submittedName>
</protein>
<dbReference type="EMBL" id="DXGF01000036">
    <property type="protein sequence ID" value="HIW83086.1"/>
    <property type="molecule type" value="Genomic_DNA"/>
</dbReference>
<proteinExistence type="predicted"/>
<dbReference type="AlphaFoldDB" id="A0A9D1UDZ2"/>
<keyword evidence="4 5" id="KW-0472">Membrane</keyword>
<evidence type="ECO:0000256" key="4">
    <source>
        <dbReference type="ARBA" id="ARBA00023136"/>
    </source>
</evidence>
<evidence type="ECO:0000256" key="3">
    <source>
        <dbReference type="ARBA" id="ARBA00022989"/>
    </source>
</evidence>
<name>A0A9D1UDZ2_9FIRM</name>
<keyword evidence="3 5" id="KW-1133">Transmembrane helix</keyword>
<organism evidence="6 7">
    <name type="scientific">Candidatus Dorea gallistercoris</name>
    <dbReference type="NCBI Taxonomy" id="2838542"/>
    <lineage>
        <taxon>Bacteria</taxon>
        <taxon>Bacillati</taxon>
        <taxon>Bacillota</taxon>
        <taxon>Clostridia</taxon>
        <taxon>Lachnospirales</taxon>
        <taxon>Lachnospiraceae</taxon>
        <taxon>Dorea</taxon>
    </lineage>
</organism>